<reference evidence="13 14" key="1">
    <citation type="submission" date="2019-09" db="EMBL/GenBank/DDBJ databases">
        <title>Draft genome sequence of the thermophilic Saccharopolyspora hirsuta VKM Ac-666T.</title>
        <authorList>
            <person name="Lobastova T.G."/>
            <person name="Fokina V."/>
            <person name="Bragin E.Y."/>
            <person name="Shtratnikova V.Y."/>
            <person name="Starodumova I.P."/>
            <person name="Tarlachkov S.V."/>
            <person name="Donova M.V."/>
        </authorList>
    </citation>
    <scope>NUCLEOTIDE SEQUENCE [LARGE SCALE GENOMIC DNA]</scope>
    <source>
        <strain evidence="13 14">VKM Ac-666</strain>
    </source>
</reference>
<feature type="transmembrane region" description="Helical" evidence="10">
    <location>
        <begin position="147"/>
        <end position="163"/>
    </location>
</feature>
<evidence type="ECO:0000256" key="4">
    <source>
        <dbReference type="ARBA" id="ARBA00022679"/>
    </source>
</evidence>
<keyword evidence="3" id="KW-0597">Phosphoprotein</keyword>
<evidence type="ECO:0000256" key="8">
    <source>
        <dbReference type="ARBA" id="ARBA00023012"/>
    </source>
</evidence>
<dbReference type="GO" id="GO:0016020">
    <property type="term" value="C:membrane"/>
    <property type="evidence" value="ECO:0007669"/>
    <property type="project" value="InterPro"/>
</dbReference>
<evidence type="ECO:0000313" key="13">
    <source>
        <dbReference type="EMBL" id="KAA5828790.1"/>
    </source>
</evidence>
<dbReference type="Pfam" id="PF02518">
    <property type="entry name" value="HATPase_c"/>
    <property type="match status" value="1"/>
</dbReference>
<dbReference type="AlphaFoldDB" id="A0A5M7BJ51"/>
<evidence type="ECO:0000256" key="10">
    <source>
        <dbReference type="SAM" id="Phobius"/>
    </source>
</evidence>
<protein>
    <recommendedName>
        <fullName evidence="2">histidine kinase</fullName>
        <ecNumber evidence="2">2.7.13.3</ecNumber>
    </recommendedName>
</protein>
<feature type="domain" description="Signal transduction histidine kinase subgroup 3 dimerisation and phosphoacceptor" evidence="12">
    <location>
        <begin position="305"/>
        <end position="371"/>
    </location>
</feature>
<evidence type="ECO:0000256" key="2">
    <source>
        <dbReference type="ARBA" id="ARBA00012438"/>
    </source>
</evidence>
<dbReference type="PANTHER" id="PTHR24421:SF10">
    <property type="entry name" value="NITRATE_NITRITE SENSOR PROTEIN NARQ"/>
    <property type="match status" value="1"/>
</dbReference>
<feature type="transmembrane region" description="Helical" evidence="10">
    <location>
        <begin position="261"/>
        <end position="280"/>
    </location>
</feature>
<evidence type="ECO:0000256" key="9">
    <source>
        <dbReference type="SAM" id="MobiDB-lite"/>
    </source>
</evidence>
<dbReference type="GO" id="GO:0000155">
    <property type="term" value="F:phosphorelay sensor kinase activity"/>
    <property type="evidence" value="ECO:0007669"/>
    <property type="project" value="InterPro"/>
</dbReference>
<dbReference type="CDD" id="cd16917">
    <property type="entry name" value="HATPase_UhpB-NarQ-NarX-like"/>
    <property type="match status" value="1"/>
</dbReference>
<feature type="compositionally biased region" description="Low complexity" evidence="9">
    <location>
        <begin position="70"/>
        <end position="84"/>
    </location>
</feature>
<organism evidence="13 14">
    <name type="scientific">Saccharopolyspora hirsuta</name>
    <dbReference type="NCBI Taxonomy" id="1837"/>
    <lineage>
        <taxon>Bacteria</taxon>
        <taxon>Bacillati</taxon>
        <taxon>Actinomycetota</taxon>
        <taxon>Actinomycetes</taxon>
        <taxon>Pseudonocardiales</taxon>
        <taxon>Pseudonocardiaceae</taxon>
        <taxon>Saccharopolyspora</taxon>
    </lineage>
</organism>
<feature type="region of interest" description="Disordered" evidence="9">
    <location>
        <begin position="68"/>
        <end position="91"/>
    </location>
</feature>
<keyword evidence="14" id="KW-1185">Reference proteome</keyword>
<evidence type="ECO:0000259" key="11">
    <source>
        <dbReference type="Pfam" id="PF02518"/>
    </source>
</evidence>
<dbReference type="InterPro" id="IPR003594">
    <property type="entry name" value="HATPase_dom"/>
</dbReference>
<feature type="transmembrane region" description="Helical" evidence="10">
    <location>
        <begin position="169"/>
        <end position="189"/>
    </location>
</feature>
<dbReference type="PANTHER" id="PTHR24421">
    <property type="entry name" value="NITRATE/NITRITE SENSOR PROTEIN NARX-RELATED"/>
    <property type="match status" value="1"/>
</dbReference>
<dbReference type="InterPro" id="IPR036890">
    <property type="entry name" value="HATPase_C_sf"/>
</dbReference>
<feature type="region of interest" description="Disordered" evidence="9">
    <location>
        <begin position="466"/>
        <end position="491"/>
    </location>
</feature>
<comment type="catalytic activity">
    <reaction evidence="1">
        <text>ATP + protein L-histidine = ADP + protein N-phospho-L-histidine.</text>
        <dbReference type="EC" id="2.7.13.3"/>
    </reaction>
</comment>
<keyword evidence="10" id="KW-1133">Transmembrane helix</keyword>
<gene>
    <name evidence="13" type="ORF">F1721_27600</name>
</gene>
<dbReference type="Gene3D" id="1.20.5.1930">
    <property type="match status" value="1"/>
</dbReference>
<dbReference type="SUPFAM" id="SSF55874">
    <property type="entry name" value="ATPase domain of HSP90 chaperone/DNA topoisomerase II/histidine kinase"/>
    <property type="match status" value="1"/>
</dbReference>
<evidence type="ECO:0000256" key="5">
    <source>
        <dbReference type="ARBA" id="ARBA00022741"/>
    </source>
</evidence>
<dbReference type="GO" id="GO:0005524">
    <property type="term" value="F:ATP binding"/>
    <property type="evidence" value="ECO:0007669"/>
    <property type="project" value="UniProtKB-KW"/>
</dbReference>
<feature type="domain" description="Histidine kinase/HSP90-like ATPase" evidence="11">
    <location>
        <begin position="404"/>
        <end position="486"/>
    </location>
</feature>
<sequence>MPASISASDSCFGSPCSSAEACQYHGLWMSAMLDRQSVPWNSTSTCGATGRSAASTLSWTCGGTSGGIRPHPATSAPTSTTTPTHSPPAVPIAPILARNRRVHWRFRGKSTAYPVRQMCPARVFGDAGGMRDVVRWWRRLTDRTQDVLLAALAAAVSLCLPLLDATADIGSLGPTWVLLVLGACAPLAFRRRVPLTAAAASAGVVSLGVVLDQPQTGVVVALATIGSAAYRREGRRLVLAVGAIIWLLFNIVLAYEPLQPLDLLAVAGTAVAPVALGYALRLQKSRAEQLARLREAQVRQAWAEERAQLARDVHDVVGHHLSAIRMQAVGSRKALAGADAEADRALTTIAELSGEALQEIRQLLDDNEEPPDLNALVARLPGPRINLHGTLPADLPRDVRHCAYRIVQEALTNVTRHSGAEEADVRVEDGEDDLVITVDDDGGGGPPNTDGRGLRGMRERVESLGGSFAAGPRDPHGWRVRARIPTRGGAA</sequence>
<dbReference type="EC" id="2.7.13.3" evidence="2"/>
<dbReference type="EMBL" id="VWPH01000014">
    <property type="protein sequence ID" value="KAA5828790.1"/>
    <property type="molecule type" value="Genomic_DNA"/>
</dbReference>
<accession>A0A5M7BJ51</accession>
<dbReference type="InterPro" id="IPR050482">
    <property type="entry name" value="Sensor_HK_TwoCompSys"/>
</dbReference>
<keyword evidence="10" id="KW-0472">Membrane</keyword>
<evidence type="ECO:0000256" key="6">
    <source>
        <dbReference type="ARBA" id="ARBA00022777"/>
    </source>
</evidence>
<dbReference type="Gene3D" id="3.30.565.10">
    <property type="entry name" value="Histidine kinase-like ATPase, C-terminal domain"/>
    <property type="match status" value="1"/>
</dbReference>
<keyword evidence="10" id="KW-0812">Transmembrane</keyword>
<dbReference type="Proteomes" id="UP000323946">
    <property type="component" value="Unassembled WGS sequence"/>
</dbReference>
<dbReference type="GO" id="GO:0046983">
    <property type="term" value="F:protein dimerization activity"/>
    <property type="evidence" value="ECO:0007669"/>
    <property type="project" value="InterPro"/>
</dbReference>
<evidence type="ECO:0000313" key="14">
    <source>
        <dbReference type="Proteomes" id="UP000323946"/>
    </source>
</evidence>
<evidence type="ECO:0000259" key="12">
    <source>
        <dbReference type="Pfam" id="PF07730"/>
    </source>
</evidence>
<proteinExistence type="predicted"/>
<comment type="caution">
    <text evidence="13">The sequence shown here is derived from an EMBL/GenBank/DDBJ whole genome shotgun (WGS) entry which is preliminary data.</text>
</comment>
<feature type="transmembrane region" description="Helical" evidence="10">
    <location>
        <begin position="237"/>
        <end position="255"/>
    </location>
</feature>
<name>A0A5M7BJ51_SACHI</name>
<evidence type="ECO:0000256" key="7">
    <source>
        <dbReference type="ARBA" id="ARBA00022840"/>
    </source>
</evidence>
<keyword evidence="7" id="KW-0067">ATP-binding</keyword>
<keyword evidence="4" id="KW-0808">Transferase</keyword>
<dbReference type="Pfam" id="PF07730">
    <property type="entry name" value="HisKA_3"/>
    <property type="match status" value="1"/>
</dbReference>
<keyword evidence="5" id="KW-0547">Nucleotide-binding</keyword>
<dbReference type="OrthoDB" id="3426700at2"/>
<keyword evidence="6 13" id="KW-0418">Kinase</keyword>
<dbReference type="InterPro" id="IPR011712">
    <property type="entry name" value="Sig_transdc_His_kin_sub3_dim/P"/>
</dbReference>
<evidence type="ECO:0000256" key="3">
    <source>
        <dbReference type="ARBA" id="ARBA00022553"/>
    </source>
</evidence>
<keyword evidence="8" id="KW-0902">Two-component regulatory system</keyword>
<evidence type="ECO:0000256" key="1">
    <source>
        <dbReference type="ARBA" id="ARBA00000085"/>
    </source>
</evidence>